<reference evidence="1 2" key="1">
    <citation type="submission" date="2021-06" db="EMBL/GenBank/DDBJ databases">
        <title>Caerostris extrusa draft genome.</title>
        <authorList>
            <person name="Kono N."/>
            <person name="Arakawa K."/>
        </authorList>
    </citation>
    <scope>NUCLEOTIDE SEQUENCE [LARGE SCALE GENOMIC DNA]</scope>
</reference>
<keyword evidence="2" id="KW-1185">Reference proteome</keyword>
<dbReference type="EMBL" id="BPLR01018976">
    <property type="protein sequence ID" value="GIZ03600.1"/>
    <property type="molecule type" value="Genomic_DNA"/>
</dbReference>
<organism evidence="1 2">
    <name type="scientific">Caerostris extrusa</name>
    <name type="common">Bark spider</name>
    <name type="synonym">Caerostris bankana</name>
    <dbReference type="NCBI Taxonomy" id="172846"/>
    <lineage>
        <taxon>Eukaryota</taxon>
        <taxon>Metazoa</taxon>
        <taxon>Ecdysozoa</taxon>
        <taxon>Arthropoda</taxon>
        <taxon>Chelicerata</taxon>
        <taxon>Arachnida</taxon>
        <taxon>Araneae</taxon>
        <taxon>Araneomorphae</taxon>
        <taxon>Entelegynae</taxon>
        <taxon>Araneoidea</taxon>
        <taxon>Araneidae</taxon>
        <taxon>Caerostris</taxon>
    </lineage>
</organism>
<dbReference type="AlphaFoldDB" id="A0AAV4Y9C9"/>
<comment type="caution">
    <text evidence="1">The sequence shown here is derived from an EMBL/GenBank/DDBJ whole genome shotgun (WGS) entry which is preliminary data.</text>
</comment>
<name>A0AAV4Y9C9_CAEEX</name>
<evidence type="ECO:0000313" key="2">
    <source>
        <dbReference type="Proteomes" id="UP001054945"/>
    </source>
</evidence>
<accession>A0AAV4Y9C9</accession>
<protein>
    <submittedName>
        <fullName evidence="1">Uncharacterized protein</fullName>
    </submittedName>
</protein>
<gene>
    <name evidence="1" type="ORF">CEXT_279111</name>
</gene>
<dbReference type="Proteomes" id="UP001054945">
    <property type="component" value="Unassembled WGS sequence"/>
</dbReference>
<sequence length="136" mass="15213">MKNNEQKLQIGMDLKDQSADILDVQWGLVTMQVPPLGQEECNPGNVAWINCTRGCNIIVKLEEVPKLAGGTGDFCTLQLFHTLERILNSRRKIVRIVQQIVLTSNKDGGQPVLLSYRVIRNRRQTAVVISKSLATD</sequence>
<evidence type="ECO:0000313" key="1">
    <source>
        <dbReference type="EMBL" id="GIZ03600.1"/>
    </source>
</evidence>
<proteinExistence type="predicted"/>